<keyword evidence="2" id="KW-0808">Transferase</keyword>
<name>A0A1I7D0Y2_9HYPH</name>
<evidence type="ECO:0000313" key="5">
    <source>
        <dbReference type="EMBL" id="SFU05380.1"/>
    </source>
</evidence>
<feature type="domain" description="Methyltransferase" evidence="4">
    <location>
        <begin position="51"/>
        <end position="143"/>
    </location>
</feature>
<keyword evidence="1 5" id="KW-0489">Methyltransferase</keyword>
<reference evidence="6" key="1">
    <citation type="submission" date="2016-10" db="EMBL/GenBank/DDBJ databases">
        <authorList>
            <person name="Varghese N."/>
            <person name="Submissions S."/>
        </authorList>
    </citation>
    <scope>NUCLEOTIDE SEQUENCE [LARGE SCALE GENOMIC DNA]</scope>
    <source>
        <strain evidence="6">DSM 17465</strain>
    </source>
</reference>
<sequence length="258" mass="28984">MLLAFSEKAVLRMNTRNIFTDPAVAQFYDLTPRDRQDHMFCKSLARNAQSVLDLGCGTGEFTVQLIKERRVVGLDPAGAMLDIARTRPGGEQVTWVEGDARSFDLSETFDLICLTGHSFQFLLTEEDQRAALSCIAKHLNPTGQFVFDTRNPDFPGRKTRSKEETLSQSMHSKLGPIESWNISEYDEAEQILSFINAYKSLETGEIFSAPSQLKYTSQKKLAQLMADAGLQVTDWLGEWTGEPYHPLSREIIPVGRKA</sequence>
<dbReference type="PANTHER" id="PTHR43861:SF1">
    <property type="entry name" value="TRANS-ACONITATE 2-METHYLTRANSFERASE"/>
    <property type="match status" value="1"/>
</dbReference>
<organism evidence="5 6">
    <name type="scientific">Pseudovibrio denitrificans</name>
    <dbReference type="NCBI Taxonomy" id="258256"/>
    <lineage>
        <taxon>Bacteria</taxon>
        <taxon>Pseudomonadati</taxon>
        <taxon>Pseudomonadota</taxon>
        <taxon>Alphaproteobacteria</taxon>
        <taxon>Hyphomicrobiales</taxon>
        <taxon>Stappiaceae</taxon>
        <taxon>Pseudovibrio</taxon>
    </lineage>
</organism>
<dbReference type="Proteomes" id="UP000183371">
    <property type="component" value="Unassembled WGS sequence"/>
</dbReference>
<proteinExistence type="predicted"/>
<keyword evidence="6" id="KW-1185">Reference proteome</keyword>
<evidence type="ECO:0000259" key="4">
    <source>
        <dbReference type="Pfam" id="PF13649"/>
    </source>
</evidence>
<dbReference type="AlphaFoldDB" id="A0A1I7D0Y2"/>
<accession>A0A1I7D0Y2</accession>
<dbReference type="SUPFAM" id="SSF53335">
    <property type="entry name" value="S-adenosyl-L-methionine-dependent methyltransferases"/>
    <property type="match status" value="1"/>
</dbReference>
<evidence type="ECO:0000256" key="1">
    <source>
        <dbReference type="ARBA" id="ARBA00022603"/>
    </source>
</evidence>
<evidence type="ECO:0000256" key="2">
    <source>
        <dbReference type="ARBA" id="ARBA00022679"/>
    </source>
</evidence>
<dbReference type="Gene3D" id="3.40.50.150">
    <property type="entry name" value="Vaccinia Virus protein VP39"/>
    <property type="match status" value="1"/>
</dbReference>
<feature type="region of interest" description="Disordered" evidence="3">
    <location>
        <begin position="150"/>
        <end position="170"/>
    </location>
</feature>
<keyword evidence="5" id="KW-0830">Ubiquinone</keyword>
<dbReference type="RefSeq" id="WP_244529457.1">
    <property type="nucleotide sequence ID" value="NZ_FPBD01000007.1"/>
</dbReference>
<dbReference type="EMBL" id="FPBD01000007">
    <property type="protein sequence ID" value="SFU05380.1"/>
    <property type="molecule type" value="Genomic_DNA"/>
</dbReference>
<evidence type="ECO:0000256" key="3">
    <source>
        <dbReference type="SAM" id="MobiDB-lite"/>
    </source>
</evidence>
<protein>
    <submittedName>
        <fullName evidence="5">Ubiquinone/menaquinone biosynthesis C-methylase UbiE</fullName>
    </submittedName>
</protein>
<gene>
    <name evidence="5" type="ORF">SAMN05444141_107127</name>
</gene>
<dbReference type="CDD" id="cd02440">
    <property type="entry name" value="AdoMet_MTases"/>
    <property type="match status" value="1"/>
</dbReference>
<dbReference type="InterPro" id="IPR041698">
    <property type="entry name" value="Methyltransf_25"/>
</dbReference>
<dbReference type="Pfam" id="PF13649">
    <property type="entry name" value="Methyltransf_25"/>
    <property type="match status" value="1"/>
</dbReference>
<evidence type="ECO:0000313" key="6">
    <source>
        <dbReference type="Proteomes" id="UP000183371"/>
    </source>
</evidence>
<dbReference type="GO" id="GO:0032259">
    <property type="term" value="P:methylation"/>
    <property type="evidence" value="ECO:0007669"/>
    <property type="project" value="UniProtKB-KW"/>
</dbReference>
<dbReference type="GO" id="GO:0008168">
    <property type="term" value="F:methyltransferase activity"/>
    <property type="evidence" value="ECO:0007669"/>
    <property type="project" value="UniProtKB-KW"/>
</dbReference>
<dbReference type="InterPro" id="IPR029063">
    <property type="entry name" value="SAM-dependent_MTases_sf"/>
</dbReference>
<dbReference type="PANTHER" id="PTHR43861">
    <property type="entry name" value="TRANS-ACONITATE 2-METHYLTRANSFERASE-RELATED"/>
    <property type="match status" value="1"/>
</dbReference>